<evidence type="ECO:0000313" key="2">
    <source>
        <dbReference type="EMBL" id="WEM05711.1"/>
    </source>
</evidence>
<keyword evidence="3" id="KW-1185">Reference proteome</keyword>
<protein>
    <submittedName>
        <fullName evidence="2">Non-contractile tail fiber protein</fullName>
    </submittedName>
</protein>
<accession>A0AA49ENL5</accession>
<feature type="coiled-coil region" evidence="1">
    <location>
        <begin position="122"/>
        <end position="152"/>
    </location>
</feature>
<dbReference type="Proteomes" id="UP001233428">
    <property type="component" value="Segment"/>
</dbReference>
<evidence type="ECO:0000256" key="1">
    <source>
        <dbReference type="SAM" id="Coils"/>
    </source>
</evidence>
<keyword evidence="1" id="KW-0175">Coiled coil</keyword>
<name>A0AA49ENL5_9CAUD</name>
<reference evidence="2 3" key="1">
    <citation type="submission" date="2023-02" db="EMBL/GenBank/DDBJ databases">
        <authorList>
            <person name="Zhang Y."/>
        </authorList>
    </citation>
    <scope>NUCLEOTIDE SEQUENCE [LARGE SCALE GENOMIC DNA]</scope>
</reference>
<evidence type="ECO:0000313" key="3">
    <source>
        <dbReference type="Proteomes" id="UP001233428"/>
    </source>
</evidence>
<dbReference type="EMBL" id="OQ451773">
    <property type="protein sequence ID" value="WEM05711.1"/>
    <property type="molecule type" value="Genomic_DNA"/>
</dbReference>
<organism evidence="2 3">
    <name type="scientific">Acinetobacter phage vB_AP_P1489</name>
    <dbReference type="NCBI Taxonomy" id="3032263"/>
    <lineage>
        <taxon>Viruses</taxon>
        <taxon>Duplodnaviria</taxon>
        <taxon>Heunggongvirae</taxon>
        <taxon>Uroviricota</taxon>
        <taxon>Caudoviricetes</taxon>
        <taxon>Autographivirales</taxon>
        <taxon>Autoscriptoviridae</taxon>
        <taxon>Beijerinckvirinae</taxon>
        <taxon>Friunavirus</taxon>
        <taxon>Friunavirus P1489</taxon>
    </lineage>
</organism>
<proteinExistence type="predicted"/>
<sequence length="922" mass="99367">MNILRSFTETVVTIPTDLFPISFEYDEKYDAVHVFLNDVAVEDLGYTVSQVNAVTLKVEPAIPEGTVRIERETDIDKMKYIFDAGALFIDQNVDADFRQIVHSQQEVRDGFIKLRGDVLPLVHGLQEALQQAQEASEAAQEAANAAEVAAAQTQYYLRYFNPEIVYPKNARIMLDNGDIVKSTVANNVVNPNVDMTGWVKVNSASQIFDKNGNTQQEINDLFYKNISPSAFVDAYGADPTGVNSSVAGIREAMKATIKNIDGWQLINGGVTGHVVFGSGIYKIDINNLLVFAESYKRSYVFSGAGRQNTILLVQHDGSADTWYLADSKVSQNIYATLFENLTIICSNKDKFVVRRFAGDGGSDKQCWFSNCNLGTVNGMSGRFIIENNYGMTGVIDCDKDLRESNSDLTRMHMCLVNVERYVLKLQNTQSVDHRITSSYLMTNQDIIQSVAGGSVSISDSGIALKGGVGGHVFHFLDGNYVATGNKLYSATNIQMECVDSGLVKTESATSAKCLFYGLNISTGVSTKINKIRVVNRGSGYTSAPTVTISGTGTGATATASISTGITGATVTNGGTDYTHPPAVKITGDGTGAELQAIVSGGAVTGFTVINSGRGYTTATLTLVGGKNQDAPVGTTQATATAVLSGVVDEITVTNNGSGYHYTTPATVTLSGGGGSGATATDVRSLPNFVDIHAPTQVFIENCGEGISQTEFGYTVRTDHQTTNQPIGLIAMKGFNPTSILNLKKDRNRPVFENIKVTGDKTPSYISVDGVFQAGTTDSIDYVSTHAPSSFIVGNGRGSNVTKNRNTQFFQIKGVGEYWADTTTTNQNTTMQKFWLPKGTVIKGLLIDRPAQTYTGLPYKVYLEDCQGNLYAESDWLSKANGWSVYIPINKVLRSDTQLRLRGSAQGFRVALDQAGQALLEIA</sequence>